<dbReference type="Gene3D" id="3.40.120.10">
    <property type="entry name" value="Alpha-D-Glucose-1,6-Bisphosphate, subunit A, domain 3"/>
    <property type="match status" value="1"/>
</dbReference>
<evidence type="ECO:0000256" key="2">
    <source>
        <dbReference type="ARBA" id="ARBA00022842"/>
    </source>
</evidence>
<evidence type="ECO:0000313" key="6">
    <source>
        <dbReference type="Proteomes" id="UP001642540"/>
    </source>
</evidence>
<dbReference type="InterPro" id="IPR005846">
    <property type="entry name" value="A-D-PHexomutase_a/b/a-III"/>
</dbReference>
<gene>
    <name evidence="5" type="ORF">ODALV1_LOCUS16948</name>
</gene>
<keyword evidence="1" id="KW-0479">Metal-binding</keyword>
<sequence>MAEVHGFNFFETLTGFTWMGNIAVDLIADRKAVLFAFEEAIGFMIGTAVLDKDGVSAAAFVAQMATILYEQGLTLNQQLQRLYEK</sequence>
<dbReference type="SUPFAM" id="SSF53738">
    <property type="entry name" value="Phosphoglucomutase, first 3 domains"/>
    <property type="match status" value="1"/>
</dbReference>
<evidence type="ECO:0000256" key="1">
    <source>
        <dbReference type="ARBA" id="ARBA00022723"/>
    </source>
</evidence>
<reference evidence="5 6" key="1">
    <citation type="submission" date="2024-08" db="EMBL/GenBank/DDBJ databases">
        <authorList>
            <person name="Cucini C."/>
            <person name="Frati F."/>
        </authorList>
    </citation>
    <scope>NUCLEOTIDE SEQUENCE [LARGE SCALE GENOMIC DNA]</scope>
</reference>
<dbReference type="InterPro" id="IPR016055">
    <property type="entry name" value="A-D-PHexomutase_a/b/a-I/II/III"/>
</dbReference>
<feature type="domain" description="Alpha-D-phosphohexomutase alpha/beta/alpha" evidence="4">
    <location>
        <begin position="2"/>
        <end position="84"/>
    </location>
</feature>
<keyword evidence="3" id="KW-0413">Isomerase</keyword>
<evidence type="ECO:0000256" key="3">
    <source>
        <dbReference type="ARBA" id="ARBA00023235"/>
    </source>
</evidence>
<proteinExistence type="predicted"/>
<protein>
    <recommendedName>
        <fullName evidence="4">Alpha-D-phosphohexomutase alpha/beta/alpha domain-containing protein</fullName>
    </recommendedName>
</protein>
<organism evidence="5 6">
    <name type="scientific">Orchesella dallaii</name>
    <dbReference type="NCBI Taxonomy" id="48710"/>
    <lineage>
        <taxon>Eukaryota</taxon>
        <taxon>Metazoa</taxon>
        <taxon>Ecdysozoa</taxon>
        <taxon>Arthropoda</taxon>
        <taxon>Hexapoda</taxon>
        <taxon>Collembola</taxon>
        <taxon>Entomobryomorpha</taxon>
        <taxon>Entomobryoidea</taxon>
        <taxon>Orchesellidae</taxon>
        <taxon>Orchesellinae</taxon>
        <taxon>Orchesella</taxon>
    </lineage>
</organism>
<dbReference type="PANTHER" id="PTHR45745">
    <property type="entry name" value="PHOSPHOMANNOMUTASE 45A"/>
    <property type="match status" value="1"/>
</dbReference>
<evidence type="ECO:0000259" key="4">
    <source>
        <dbReference type="Pfam" id="PF02880"/>
    </source>
</evidence>
<dbReference type="Proteomes" id="UP001642540">
    <property type="component" value="Unassembled WGS sequence"/>
</dbReference>
<dbReference type="PANTHER" id="PTHR45745:SF1">
    <property type="entry name" value="PHOSPHOGLUCOMUTASE 2B-RELATED"/>
    <property type="match status" value="1"/>
</dbReference>
<keyword evidence="2" id="KW-0460">Magnesium</keyword>
<dbReference type="EMBL" id="CAXLJM020000051">
    <property type="protein sequence ID" value="CAL8115642.1"/>
    <property type="molecule type" value="Genomic_DNA"/>
</dbReference>
<dbReference type="Pfam" id="PF02880">
    <property type="entry name" value="PGM_PMM_III"/>
    <property type="match status" value="1"/>
</dbReference>
<accession>A0ABP1QZ09</accession>
<keyword evidence="6" id="KW-1185">Reference proteome</keyword>
<evidence type="ECO:0000313" key="5">
    <source>
        <dbReference type="EMBL" id="CAL8115642.1"/>
    </source>
</evidence>
<name>A0ABP1QZ09_9HEXA</name>
<comment type="caution">
    <text evidence="5">The sequence shown here is derived from an EMBL/GenBank/DDBJ whole genome shotgun (WGS) entry which is preliminary data.</text>
</comment>